<comment type="cofactor">
    <cofactor evidence="2">
        <name>[4Fe-4S] cluster</name>
        <dbReference type="ChEBI" id="CHEBI:49883"/>
    </cofactor>
</comment>
<dbReference type="SUPFAM" id="SSF55874">
    <property type="entry name" value="ATPase domain of HSP90 chaperone/DNA topoisomerase II/histidine kinase"/>
    <property type="match status" value="1"/>
</dbReference>
<dbReference type="Gene3D" id="3.30.565.10">
    <property type="entry name" value="Histidine kinase-like ATPase, C-terminal domain"/>
    <property type="match status" value="1"/>
</dbReference>
<dbReference type="SMART" id="SM00028">
    <property type="entry name" value="TPR"/>
    <property type="match status" value="4"/>
</dbReference>
<keyword evidence="14" id="KW-0408">Iron</keyword>
<evidence type="ECO:0000256" key="7">
    <source>
        <dbReference type="ARBA" id="ARBA00022490"/>
    </source>
</evidence>
<keyword evidence="19" id="KW-0802">TPR repeat</keyword>
<feature type="domain" description="Histidine kinase" evidence="22">
    <location>
        <begin position="474"/>
        <end position="562"/>
    </location>
</feature>
<dbReference type="InterPro" id="IPR011990">
    <property type="entry name" value="TPR-like_helical_dom_sf"/>
</dbReference>
<evidence type="ECO:0000256" key="19">
    <source>
        <dbReference type="PROSITE-ProRule" id="PRU00339"/>
    </source>
</evidence>
<evidence type="ECO:0000256" key="12">
    <source>
        <dbReference type="ARBA" id="ARBA00022777"/>
    </source>
</evidence>
<dbReference type="EMBL" id="BAABBI010000001">
    <property type="protein sequence ID" value="GAA3782390.1"/>
    <property type="molecule type" value="Genomic_DNA"/>
</dbReference>
<name>A0ABP7H547_9FLAO</name>
<evidence type="ECO:0000256" key="4">
    <source>
        <dbReference type="ARBA" id="ARBA00012438"/>
    </source>
</evidence>
<comment type="subcellular location">
    <subcellularLocation>
        <location evidence="3">Cytoplasm</location>
    </subcellularLocation>
</comment>
<dbReference type="Proteomes" id="UP001501456">
    <property type="component" value="Unassembled WGS sequence"/>
</dbReference>
<dbReference type="PANTHER" id="PTHR24421">
    <property type="entry name" value="NITRATE/NITRITE SENSOR PROTEIN NARX-RELATED"/>
    <property type="match status" value="1"/>
</dbReference>
<evidence type="ECO:0000256" key="17">
    <source>
        <dbReference type="ARBA" id="ARBA00024827"/>
    </source>
</evidence>
<evidence type="ECO:0000256" key="20">
    <source>
        <dbReference type="SAM" id="Coils"/>
    </source>
</evidence>
<evidence type="ECO:0000256" key="18">
    <source>
        <dbReference type="ARBA" id="ARBA00030800"/>
    </source>
</evidence>
<keyword evidence="11" id="KW-0547">Nucleotide-binding</keyword>
<keyword evidence="9" id="KW-0808">Transferase</keyword>
<reference evidence="24" key="1">
    <citation type="journal article" date="2019" name="Int. J. Syst. Evol. Microbiol.">
        <title>The Global Catalogue of Microorganisms (GCM) 10K type strain sequencing project: providing services to taxonomists for standard genome sequencing and annotation.</title>
        <authorList>
            <consortium name="The Broad Institute Genomics Platform"/>
            <consortium name="The Broad Institute Genome Sequencing Center for Infectious Disease"/>
            <person name="Wu L."/>
            <person name="Ma J."/>
        </authorList>
    </citation>
    <scope>NUCLEOTIDE SEQUENCE [LARGE SCALE GENOMIC DNA]</scope>
    <source>
        <strain evidence="24">JCM 17525</strain>
    </source>
</reference>
<dbReference type="PROSITE" id="PS50109">
    <property type="entry name" value="HIS_KIN"/>
    <property type="match status" value="1"/>
</dbReference>
<comment type="function">
    <text evidence="17">Member of the two-component regulatory system NreB/NreC involved in the control of dissimilatory nitrate/nitrite reduction in response to oxygen. NreB functions as a direct oxygen sensor histidine kinase which is autophosphorylated, in the absence of oxygen, probably at the conserved histidine residue, and transfers its phosphate group probably to a conserved aspartate residue of NreC. NreB/NreC activates the expression of the nitrate (narGHJI) and nitrite (nir) reductase operons, as well as the putative nitrate transporter gene narT.</text>
</comment>
<evidence type="ECO:0000256" key="10">
    <source>
        <dbReference type="ARBA" id="ARBA00022723"/>
    </source>
</evidence>
<dbReference type="GO" id="GO:0005524">
    <property type="term" value="F:ATP binding"/>
    <property type="evidence" value="ECO:0007669"/>
    <property type="project" value="UniProtKB-KW"/>
</dbReference>
<keyword evidence="6" id="KW-0004">4Fe-4S</keyword>
<keyword evidence="15" id="KW-0902">Two-component regulatory system</keyword>
<evidence type="ECO:0000256" key="2">
    <source>
        <dbReference type="ARBA" id="ARBA00001966"/>
    </source>
</evidence>
<evidence type="ECO:0000256" key="16">
    <source>
        <dbReference type="ARBA" id="ARBA00023014"/>
    </source>
</evidence>
<sequence>MFTAKTFSFVNLIKNDSVLKLYNNELKQTKDPAKKADIHFKLGNYYSKINKENLAFSNYTKALTIFEKLNLKEKEMDCNLSIFSLLDSQNNIKIEALPYLDKYYKAALYSQKEEKMFIALLNYGNYNFNKTNYRKAQSYYSEALSLSKKTNDSLGIAKINTNLGLLYSGFIKDQDSAKIFFENALKIYPKNNMYERFITYINYANAFEKEHNYKKSIEYLKKAERITPEKHKLNLQKILFSKFSNAFQNLGDFENAFNYYNKYNTARDSINITNQNIEISKIKEQYDNEKLRADNLEIEAQRKQNRNFLIGALFIIFAGSIFIFQQYKNSKRKQQLIKQEKELETQKLTAALKEQELLSIDAMIEGQEKERQRIANDLHDDLGGLMTTIKWHFNTLEERKSPEILEKTNLLLDEAYQKIRSIAHAKNSGVIAKQGLLKAVQNMADTISINNKLQISVIDHGLENQLENSLELTIFRIIQELITNIIKHAQATEVNIHITNHDDSLNIMVEDNGIGFNPSQITKTKKGMGISSIDKRIEHLHGKMTIESEPNKGATVIIDIPI</sequence>
<gene>
    <name evidence="23" type="ORF">GCM10022271_13370</name>
</gene>
<dbReference type="PANTHER" id="PTHR24421:SF10">
    <property type="entry name" value="NITRATE_NITRITE SENSOR PROTEIN NARQ"/>
    <property type="match status" value="1"/>
</dbReference>
<dbReference type="PRINTS" id="PR00344">
    <property type="entry name" value="BCTRLSENSOR"/>
</dbReference>
<dbReference type="InterPro" id="IPR019734">
    <property type="entry name" value="TPR_rpt"/>
</dbReference>
<proteinExistence type="predicted"/>
<feature type="repeat" description="TPR" evidence="19">
    <location>
        <begin position="197"/>
        <end position="230"/>
    </location>
</feature>
<keyword evidence="20" id="KW-0175">Coiled coil</keyword>
<keyword evidence="12" id="KW-0418">Kinase</keyword>
<keyword evidence="21" id="KW-1133">Transmembrane helix</keyword>
<evidence type="ECO:0000256" key="11">
    <source>
        <dbReference type="ARBA" id="ARBA00022741"/>
    </source>
</evidence>
<evidence type="ECO:0000313" key="23">
    <source>
        <dbReference type="EMBL" id="GAA3782390.1"/>
    </source>
</evidence>
<evidence type="ECO:0000259" key="22">
    <source>
        <dbReference type="PROSITE" id="PS50109"/>
    </source>
</evidence>
<evidence type="ECO:0000256" key="15">
    <source>
        <dbReference type="ARBA" id="ARBA00023012"/>
    </source>
</evidence>
<keyword evidence="16" id="KW-0411">Iron-sulfur</keyword>
<evidence type="ECO:0000256" key="5">
    <source>
        <dbReference type="ARBA" id="ARBA00017322"/>
    </source>
</evidence>
<dbReference type="InterPro" id="IPR004358">
    <property type="entry name" value="Sig_transdc_His_kin-like_C"/>
</dbReference>
<keyword evidence="21" id="KW-0812">Transmembrane</keyword>
<protein>
    <recommendedName>
        <fullName evidence="5">Oxygen sensor histidine kinase NreB</fullName>
        <ecNumber evidence="4">2.7.13.3</ecNumber>
    </recommendedName>
    <alternativeName>
        <fullName evidence="18">Nitrogen regulation protein B</fullName>
    </alternativeName>
</protein>
<keyword evidence="24" id="KW-1185">Reference proteome</keyword>
<keyword evidence="7" id="KW-0963">Cytoplasm</keyword>
<dbReference type="InterPro" id="IPR005467">
    <property type="entry name" value="His_kinase_dom"/>
</dbReference>
<feature type="repeat" description="TPR" evidence="19">
    <location>
        <begin position="36"/>
        <end position="69"/>
    </location>
</feature>
<dbReference type="Gene3D" id="1.20.5.1930">
    <property type="match status" value="1"/>
</dbReference>
<dbReference type="InterPro" id="IPR050482">
    <property type="entry name" value="Sensor_HK_TwoCompSys"/>
</dbReference>
<dbReference type="PROSITE" id="PS50005">
    <property type="entry name" value="TPR"/>
    <property type="match status" value="2"/>
</dbReference>
<dbReference type="SUPFAM" id="SSF48452">
    <property type="entry name" value="TPR-like"/>
    <property type="match status" value="1"/>
</dbReference>
<dbReference type="Gene3D" id="1.25.40.10">
    <property type="entry name" value="Tetratricopeptide repeat domain"/>
    <property type="match status" value="2"/>
</dbReference>
<evidence type="ECO:0000256" key="21">
    <source>
        <dbReference type="SAM" id="Phobius"/>
    </source>
</evidence>
<keyword evidence="13 23" id="KW-0067">ATP-binding</keyword>
<evidence type="ECO:0000256" key="13">
    <source>
        <dbReference type="ARBA" id="ARBA00022840"/>
    </source>
</evidence>
<dbReference type="EC" id="2.7.13.3" evidence="4"/>
<dbReference type="Pfam" id="PF13424">
    <property type="entry name" value="TPR_12"/>
    <property type="match status" value="1"/>
</dbReference>
<evidence type="ECO:0000256" key="6">
    <source>
        <dbReference type="ARBA" id="ARBA00022485"/>
    </source>
</evidence>
<dbReference type="InterPro" id="IPR011712">
    <property type="entry name" value="Sig_transdc_His_kin_sub3_dim/P"/>
</dbReference>
<dbReference type="Pfam" id="PF13181">
    <property type="entry name" value="TPR_8"/>
    <property type="match status" value="1"/>
</dbReference>
<feature type="transmembrane region" description="Helical" evidence="21">
    <location>
        <begin position="308"/>
        <end position="324"/>
    </location>
</feature>
<dbReference type="InterPro" id="IPR003594">
    <property type="entry name" value="HATPase_dom"/>
</dbReference>
<dbReference type="Pfam" id="PF02518">
    <property type="entry name" value="HATPase_c"/>
    <property type="match status" value="1"/>
</dbReference>
<organism evidence="23 24">
    <name type="scientific">Corallibacter vietnamensis</name>
    <dbReference type="NCBI Taxonomy" id="904130"/>
    <lineage>
        <taxon>Bacteria</taxon>
        <taxon>Pseudomonadati</taxon>
        <taxon>Bacteroidota</taxon>
        <taxon>Flavobacteriia</taxon>
        <taxon>Flavobacteriales</taxon>
        <taxon>Flavobacteriaceae</taxon>
        <taxon>Corallibacter</taxon>
    </lineage>
</organism>
<evidence type="ECO:0000256" key="8">
    <source>
        <dbReference type="ARBA" id="ARBA00022553"/>
    </source>
</evidence>
<evidence type="ECO:0000256" key="1">
    <source>
        <dbReference type="ARBA" id="ARBA00000085"/>
    </source>
</evidence>
<dbReference type="Pfam" id="PF07730">
    <property type="entry name" value="HisKA_3"/>
    <property type="match status" value="1"/>
</dbReference>
<evidence type="ECO:0000256" key="3">
    <source>
        <dbReference type="ARBA" id="ARBA00004496"/>
    </source>
</evidence>
<dbReference type="CDD" id="cd16917">
    <property type="entry name" value="HATPase_UhpB-NarQ-NarX-like"/>
    <property type="match status" value="1"/>
</dbReference>
<evidence type="ECO:0000313" key="24">
    <source>
        <dbReference type="Proteomes" id="UP001501456"/>
    </source>
</evidence>
<dbReference type="InterPro" id="IPR036890">
    <property type="entry name" value="HATPase_C_sf"/>
</dbReference>
<dbReference type="SMART" id="SM00387">
    <property type="entry name" value="HATPase_c"/>
    <property type="match status" value="1"/>
</dbReference>
<comment type="catalytic activity">
    <reaction evidence="1">
        <text>ATP + protein L-histidine = ADP + protein N-phospho-L-histidine.</text>
        <dbReference type="EC" id="2.7.13.3"/>
    </reaction>
</comment>
<accession>A0ABP7H547</accession>
<keyword evidence="21" id="KW-0472">Membrane</keyword>
<comment type="caution">
    <text evidence="23">The sequence shown here is derived from an EMBL/GenBank/DDBJ whole genome shotgun (WGS) entry which is preliminary data.</text>
</comment>
<evidence type="ECO:0000256" key="9">
    <source>
        <dbReference type="ARBA" id="ARBA00022679"/>
    </source>
</evidence>
<keyword evidence="8" id="KW-0597">Phosphoprotein</keyword>
<keyword evidence="10" id="KW-0479">Metal-binding</keyword>
<evidence type="ECO:0000256" key="14">
    <source>
        <dbReference type="ARBA" id="ARBA00023004"/>
    </source>
</evidence>
<feature type="coiled-coil region" evidence="20">
    <location>
        <begin position="279"/>
        <end position="306"/>
    </location>
</feature>